<dbReference type="NCBIfam" id="TIGR01466">
    <property type="entry name" value="cobJ_cbiH"/>
    <property type="match status" value="1"/>
</dbReference>
<dbReference type="RefSeq" id="WP_422920034.1">
    <property type="nucleotide sequence ID" value="NZ_JAMZEJ010000006.1"/>
</dbReference>
<keyword evidence="5" id="KW-0949">S-adenosyl-L-methionine</keyword>
<comment type="pathway">
    <text evidence="1">Cofactor biosynthesis; adenosylcobalamin biosynthesis.</text>
</comment>
<keyword evidence="4 7" id="KW-0808">Transferase</keyword>
<organism evidence="7 8">
    <name type="scientific">Rhizosaccharibacter radicis</name>
    <dbReference type="NCBI Taxonomy" id="2782605"/>
    <lineage>
        <taxon>Bacteria</taxon>
        <taxon>Pseudomonadati</taxon>
        <taxon>Pseudomonadota</taxon>
        <taxon>Alphaproteobacteria</taxon>
        <taxon>Acetobacterales</taxon>
        <taxon>Acetobacteraceae</taxon>
        <taxon>Rhizosaccharibacter</taxon>
    </lineage>
</organism>
<dbReference type="InterPro" id="IPR035996">
    <property type="entry name" value="4pyrrol_Methylase_sf"/>
</dbReference>
<dbReference type="InterPro" id="IPR051810">
    <property type="entry name" value="Precorrin_MeTrfase"/>
</dbReference>
<dbReference type="SUPFAM" id="SSF53790">
    <property type="entry name" value="Tetrapyrrole methylase"/>
    <property type="match status" value="1"/>
</dbReference>
<dbReference type="GO" id="GO:0032259">
    <property type="term" value="P:methylation"/>
    <property type="evidence" value="ECO:0007669"/>
    <property type="project" value="UniProtKB-KW"/>
</dbReference>
<dbReference type="GO" id="GO:0030789">
    <property type="term" value="F:precorrin-3B C17-methyltransferase activity"/>
    <property type="evidence" value="ECO:0007669"/>
    <property type="project" value="UniProtKB-EC"/>
</dbReference>
<dbReference type="InterPro" id="IPR006363">
    <property type="entry name" value="Cbl_synth_CobJ/CibH_dom"/>
</dbReference>
<dbReference type="PANTHER" id="PTHR47036:SF1">
    <property type="entry name" value="COBALT-FACTOR III C(17)-METHYLTRANSFERASE-RELATED"/>
    <property type="match status" value="1"/>
</dbReference>
<name>A0ABT1W0C2_9PROT</name>
<dbReference type="Gene3D" id="3.30.950.10">
    <property type="entry name" value="Methyltransferase, Cobalt-precorrin-4 Transmethylase, Domain 2"/>
    <property type="match status" value="1"/>
</dbReference>
<evidence type="ECO:0000256" key="2">
    <source>
        <dbReference type="ARBA" id="ARBA00022573"/>
    </source>
</evidence>
<evidence type="ECO:0000256" key="1">
    <source>
        <dbReference type="ARBA" id="ARBA00004953"/>
    </source>
</evidence>
<dbReference type="InterPro" id="IPR014776">
    <property type="entry name" value="4pyrrole_Mease_sub2"/>
</dbReference>
<evidence type="ECO:0000256" key="5">
    <source>
        <dbReference type="ARBA" id="ARBA00022691"/>
    </source>
</evidence>
<reference evidence="7 8" key="1">
    <citation type="submission" date="2022-06" db="EMBL/GenBank/DDBJ databases">
        <title>Rhizosaccharibacter gen. nov. sp. nov. KSS12, endophytic bacteria isolated from sugarcane.</title>
        <authorList>
            <person name="Pitiwittayakul N."/>
        </authorList>
    </citation>
    <scope>NUCLEOTIDE SEQUENCE [LARGE SCALE GENOMIC DNA]</scope>
    <source>
        <strain evidence="7 8">KSS12</strain>
    </source>
</reference>
<accession>A0ABT1W0C2</accession>
<dbReference type="Pfam" id="PF00590">
    <property type="entry name" value="TP_methylase"/>
    <property type="match status" value="1"/>
</dbReference>
<evidence type="ECO:0000256" key="4">
    <source>
        <dbReference type="ARBA" id="ARBA00022679"/>
    </source>
</evidence>
<feature type="domain" description="Tetrapyrrole methylase" evidence="6">
    <location>
        <begin position="6"/>
        <end position="213"/>
    </location>
</feature>
<dbReference type="Gene3D" id="3.40.1010.10">
    <property type="entry name" value="Cobalt-precorrin-4 Transmethylase, Domain 1"/>
    <property type="match status" value="1"/>
</dbReference>
<dbReference type="EMBL" id="JAMZEJ010000006">
    <property type="protein sequence ID" value="MCQ8241288.1"/>
    <property type="molecule type" value="Genomic_DNA"/>
</dbReference>
<evidence type="ECO:0000256" key="3">
    <source>
        <dbReference type="ARBA" id="ARBA00022603"/>
    </source>
</evidence>
<dbReference type="CDD" id="cd11646">
    <property type="entry name" value="Precorrin_3B_C17_MT"/>
    <property type="match status" value="1"/>
</dbReference>
<evidence type="ECO:0000313" key="7">
    <source>
        <dbReference type="EMBL" id="MCQ8241288.1"/>
    </source>
</evidence>
<dbReference type="PANTHER" id="PTHR47036">
    <property type="entry name" value="COBALT-FACTOR III C(17)-METHYLTRANSFERASE-RELATED"/>
    <property type="match status" value="1"/>
</dbReference>
<dbReference type="InterPro" id="IPR014777">
    <property type="entry name" value="4pyrrole_Mease_sub1"/>
</dbReference>
<dbReference type="InterPro" id="IPR000878">
    <property type="entry name" value="4pyrrol_Mease"/>
</dbReference>
<sequence>MTAGHLAVIGLGPGDEELLAPLARRMLDDATDLFGYGPYLARVRGAPGAVRHPSDNREELARARAALALAQSGRRVAVVSGGDPGVFAMASAVFEAIEAGPPAWRALPVEIVPGISAVLAAAARLGAPLGGDFCVLSLSDNLKPWPVVTRRLRLAAEAGLVIALYNPVSRARSWQLGAAFELLRQVLPPDTPVALATAAYRQDESLRLHRLRDADPGGADMRTLVIIGSAATRIIDRPDGGSWLYTRRDVPD</sequence>
<dbReference type="Proteomes" id="UP001524547">
    <property type="component" value="Unassembled WGS sequence"/>
</dbReference>
<keyword evidence="8" id="KW-1185">Reference proteome</keyword>
<evidence type="ECO:0000313" key="8">
    <source>
        <dbReference type="Proteomes" id="UP001524547"/>
    </source>
</evidence>
<gene>
    <name evidence="7" type="primary">cobJ</name>
    <name evidence="7" type="ORF">NFI88_10605</name>
</gene>
<comment type="caution">
    <text evidence="7">The sequence shown here is derived from an EMBL/GenBank/DDBJ whole genome shotgun (WGS) entry which is preliminary data.</text>
</comment>
<evidence type="ECO:0000259" key="6">
    <source>
        <dbReference type="Pfam" id="PF00590"/>
    </source>
</evidence>
<dbReference type="EC" id="2.1.1.131" evidence="7"/>
<proteinExistence type="predicted"/>
<keyword evidence="3 7" id="KW-0489">Methyltransferase</keyword>
<keyword evidence="2" id="KW-0169">Cobalamin biosynthesis</keyword>
<protein>
    <submittedName>
        <fullName evidence="7">Precorrin-3B C(17)-methyltransferase</fullName>
        <ecNumber evidence="7">2.1.1.131</ecNumber>
    </submittedName>
</protein>